<dbReference type="Proteomes" id="UP000235965">
    <property type="component" value="Unassembled WGS sequence"/>
</dbReference>
<dbReference type="EMBL" id="NEVH01024423">
    <property type="protein sequence ID" value="PNF17323.1"/>
    <property type="molecule type" value="Genomic_DNA"/>
</dbReference>
<reference evidence="3 4" key="1">
    <citation type="submission" date="2017-12" db="EMBL/GenBank/DDBJ databases">
        <title>Hemimetabolous genomes reveal molecular basis of termite eusociality.</title>
        <authorList>
            <person name="Harrison M.C."/>
            <person name="Jongepier E."/>
            <person name="Robertson H.M."/>
            <person name="Arning N."/>
            <person name="Bitard-Feildel T."/>
            <person name="Chao H."/>
            <person name="Childers C.P."/>
            <person name="Dinh H."/>
            <person name="Doddapaneni H."/>
            <person name="Dugan S."/>
            <person name="Gowin J."/>
            <person name="Greiner C."/>
            <person name="Han Y."/>
            <person name="Hu H."/>
            <person name="Hughes D.S.T."/>
            <person name="Huylmans A.-K."/>
            <person name="Kemena C."/>
            <person name="Kremer L.P.M."/>
            <person name="Lee S.L."/>
            <person name="Lopez-Ezquerra A."/>
            <person name="Mallet L."/>
            <person name="Monroy-Kuhn J.M."/>
            <person name="Moser A."/>
            <person name="Murali S.C."/>
            <person name="Muzny D.M."/>
            <person name="Otani S."/>
            <person name="Piulachs M.-D."/>
            <person name="Poelchau M."/>
            <person name="Qu J."/>
            <person name="Schaub F."/>
            <person name="Wada-Katsumata A."/>
            <person name="Worley K.C."/>
            <person name="Xie Q."/>
            <person name="Ylla G."/>
            <person name="Poulsen M."/>
            <person name="Gibbs R.A."/>
            <person name="Schal C."/>
            <person name="Richards S."/>
            <person name="Belles X."/>
            <person name="Korb J."/>
            <person name="Bornberg-Bauer E."/>
        </authorList>
    </citation>
    <scope>NUCLEOTIDE SEQUENCE [LARGE SCALE GENOMIC DNA]</scope>
    <source>
        <tissue evidence="3">Whole body</tissue>
    </source>
</reference>
<feature type="region of interest" description="Disordered" evidence="1">
    <location>
        <begin position="1"/>
        <end position="27"/>
    </location>
</feature>
<organism evidence="3 4">
    <name type="scientific">Cryptotermes secundus</name>
    <dbReference type="NCBI Taxonomy" id="105785"/>
    <lineage>
        <taxon>Eukaryota</taxon>
        <taxon>Metazoa</taxon>
        <taxon>Ecdysozoa</taxon>
        <taxon>Arthropoda</taxon>
        <taxon>Hexapoda</taxon>
        <taxon>Insecta</taxon>
        <taxon>Pterygota</taxon>
        <taxon>Neoptera</taxon>
        <taxon>Polyneoptera</taxon>
        <taxon>Dictyoptera</taxon>
        <taxon>Blattodea</taxon>
        <taxon>Blattoidea</taxon>
        <taxon>Termitoidae</taxon>
        <taxon>Kalotermitidae</taxon>
        <taxon>Cryptotermitinae</taxon>
        <taxon>Cryptotermes</taxon>
    </lineage>
</organism>
<feature type="transmembrane region" description="Helical" evidence="2">
    <location>
        <begin position="482"/>
        <end position="501"/>
    </location>
</feature>
<feature type="transmembrane region" description="Helical" evidence="2">
    <location>
        <begin position="413"/>
        <end position="431"/>
    </location>
</feature>
<keyword evidence="2" id="KW-1133">Transmembrane helix</keyword>
<feature type="transmembrane region" description="Helical" evidence="2">
    <location>
        <begin position="254"/>
        <end position="274"/>
    </location>
</feature>
<evidence type="ECO:0008006" key="5">
    <source>
        <dbReference type="Google" id="ProtNLM"/>
    </source>
</evidence>
<accession>A0A2J7PLX1</accession>
<name>A0A2J7PLX1_9NEOP</name>
<feature type="compositionally biased region" description="Polar residues" evidence="1">
    <location>
        <begin position="8"/>
        <end position="18"/>
    </location>
</feature>
<feature type="region of interest" description="Disordered" evidence="1">
    <location>
        <begin position="69"/>
        <end position="98"/>
    </location>
</feature>
<evidence type="ECO:0000313" key="3">
    <source>
        <dbReference type="EMBL" id="PNF17323.1"/>
    </source>
</evidence>
<evidence type="ECO:0000256" key="2">
    <source>
        <dbReference type="SAM" id="Phobius"/>
    </source>
</evidence>
<keyword evidence="2" id="KW-0812">Transmembrane</keyword>
<keyword evidence="2" id="KW-0472">Membrane</keyword>
<dbReference type="AlphaFoldDB" id="A0A2J7PLX1"/>
<feature type="transmembrane region" description="Helical" evidence="2">
    <location>
        <begin position="367"/>
        <end position="387"/>
    </location>
</feature>
<protein>
    <recommendedName>
        <fullName evidence="5">Major facilitator superfamily associated domain-containing protein</fullName>
    </recommendedName>
</protein>
<feature type="compositionally biased region" description="Basic residues" evidence="1">
    <location>
        <begin position="80"/>
        <end position="91"/>
    </location>
</feature>
<feature type="transmembrane region" description="Helical" evidence="2">
    <location>
        <begin position="207"/>
        <end position="225"/>
    </location>
</feature>
<feature type="compositionally biased region" description="Basic and acidic residues" evidence="1">
    <location>
        <begin position="69"/>
        <end position="79"/>
    </location>
</feature>
<comment type="caution">
    <text evidence="3">The sequence shown here is derived from an EMBL/GenBank/DDBJ whole genome shotgun (WGS) entry which is preliminary data.</text>
</comment>
<feature type="transmembrane region" description="Helical" evidence="2">
    <location>
        <begin position="283"/>
        <end position="304"/>
    </location>
</feature>
<evidence type="ECO:0000313" key="4">
    <source>
        <dbReference type="Proteomes" id="UP000235965"/>
    </source>
</evidence>
<gene>
    <name evidence="3" type="ORF">B7P43_G04986</name>
</gene>
<keyword evidence="4" id="KW-1185">Reference proteome</keyword>
<proteinExistence type="predicted"/>
<dbReference type="OrthoDB" id="8197412at2759"/>
<evidence type="ECO:0000256" key="1">
    <source>
        <dbReference type="SAM" id="MobiDB-lite"/>
    </source>
</evidence>
<feature type="transmembrane region" description="Helical" evidence="2">
    <location>
        <begin position="331"/>
        <end position="355"/>
    </location>
</feature>
<sequence>MGDPVESAQESENQINISSKRKHQDLPQLLMRYKSGRKMKEAGHKEVSLPISGEVTNLLGARMIHKNMKQDKEFDPQERHLRRKHVPKSKASKSQEEEEFSKNVMNELIIQQPVQHTVKHYDKNNKIHKRDVTSQTLKYNETRETNIEFSMQDPIRELMNVTSSESGHNDTDLQVEKIIMPRSDKNTSMHLWNIAVIKKLPDYSSTTFIVVLILSILVCVFYRAIATTMNQILQCEETVLASSNMPLTSSYQHVFTLMAWGVCGCLILPIFVLAAQCSYQPKVFLLFSAGLFVINLLIIFMLQLPERRLHWTPWGSENKGERGQTSFLQKFGYGVSIFFTSFAMACNLEYILWHIETLHGFSYNYQLLYGSYVAIAAFTEALITLWMQKKHLYDQDNTDSGCQNTLNAAEDGVWGIGIFLLGLHFLAASFLHSAWQTVFLGIIQGCSAAIFTTRTTSGWWALGYGIGSLVGGIVVEDSGTHWLFWVIAISILFWSQIIIVCKG</sequence>
<dbReference type="InParanoid" id="A0A2J7PLX1"/>